<evidence type="ECO:0000313" key="13">
    <source>
        <dbReference type="Proteomes" id="UP000070160"/>
    </source>
</evidence>
<dbReference type="InterPro" id="IPR058240">
    <property type="entry name" value="rSAM_sf"/>
</dbReference>
<evidence type="ECO:0000256" key="10">
    <source>
        <dbReference type="RuleBase" id="RU362053"/>
    </source>
</evidence>
<keyword evidence="6 10" id="KW-0479">Metal-binding</keyword>
<dbReference type="AlphaFoldDB" id="A0A134CF05"/>
<dbReference type="EMBL" id="LSDT01000044">
    <property type="protein sequence ID" value="KXB90770.1"/>
    <property type="molecule type" value="Genomic_DNA"/>
</dbReference>
<evidence type="ECO:0000313" key="12">
    <source>
        <dbReference type="EMBL" id="KXB90770.1"/>
    </source>
</evidence>
<keyword evidence="10" id="KW-0963">Cytoplasm</keyword>
<proteinExistence type="inferred from homology"/>
<accession>A0A134CF05</accession>
<name>A0A134CF05_9FIRM</name>
<dbReference type="EC" id="1.97.1.4" evidence="10"/>
<dbReference type="GO" id="GO:0051539">
    <property type="term" value="F:4 iron, 4 sulfur cluster binding"/>
    <property type="evidence" value="ECO:0007669"/>
    <property type="project" value="UniProtKB-UniRule"/>
</dbReference>
<evidence type="ECO:0000256" key="9">
    <source>
        <dbReference type="ARBA" id="ARBA00023014"/>
    </source>
</evidence>
<comment type="similarity">
    <text evidence="2 10">Belongs to the organic radical-activating enzymes family.</text>
</comment>
<dbReference type="GO" id="GO:0046872">
    <property type="term" value="F:metal ion binding"/>
    <property type="evidence" value="ECO:0007669"/>
    <property type="project" value="UniProtKB-UniRule"/>
</dbReference>
<dbReference type="PIRSF" id="PIRSF000371">
    <property type="entry name" value="PFL_act_enz"/>
    <property type="match status" value="1"/>
</dbReference>
<dbReference type="Proteomes" id="UP000070160">
    <property type="component" value="Unassembled WGS sequence"/>
</dbReference>
<dbReference type="InterPro" id="IPR012838">
    <property type="entry name" value="PFL1_activating"/>
</dbReference>
<keyword evidence="7 10" id="KW-0560">Oxidoreductase</keyword>
<dbReference type="GO" id="GO:0005737">
    <property type="term" value="C:cytoplasm"/>
    <property type="evidence" value="ECO:0007669"/>
    <property type="project" value="UniProtKB-SubCell"/>
</dbReference>
<evidence type="ECO:0000256" key="3">
    <source>
        <dbReference type="ARBA" id="ARBA00021356"/>
    </source>
</evidence>
<keyword evidence="8 10" id="KW-0408">Iron</keyword>
<sequence>MMTESVLGKVHSIETFGAVDGPGVRFIIFLQGCRMRCRYCHNPETWQGNQKEQYTLRSAEDVFKEALRYRTYWKNGGGITISGGEALLQLDFVLAVFSLAKKIGVHTTLDTAGNPFTREEPFFSKFKQLCDVTDLFILDLKEMDDEKHKKLTGYSNKNILDMATYLSDQGKHMWIRHVLVPGLTDEESGLIALREFIQTLQNVDRVEVLPYHVLGVPEWERLHIPYTLRNVNPPTAEEVKRAEKLMGAFVRA</sequence>
<gene>
    <name evidence="12" type="ORF">HMPREF3182_01195</name>
</gene>
<evidence type="ECO:0000256" key="8">
    <source>
        <dbReference type="ARBA" id="ARBA00023004"/>
    </source>
</evidence>
<evidence type="ECO:0000256" key="4">
    <source>
        <dbReference type="ARBA" id="ARBA00022485"/>
    </source>
</evidence>
<dbReference type="InterPro" id="IPR012839">
    <property type="entry name" value="Organic_radical_activase"/>
</dbReference>
<evidence type="ECO:0000256" key="1">
    <source>
        <dbReference type="ARBA" id="ARBA00003141"/>
    </source>
</evidence>
<dbReference type="PROSITE" id="PS51918">
    <property type="entry name" value="RADICAL_SAM"/>
    <property type="match status" value="1"/>
</dbReference>
<feature type="domain" description="Radical SAM core" evidence="11">
    <location>
        <begin position="19"/>
        <end position="252"/>
    </location>
</feature>
<keyword evidence="9 10" id="KW-0411">Iron-sulfur</keyword>
<evidence type="ECO:0000256" key="7">
    <source>
        <dbReference type="ARBA" id="ARBA00023002"/>
    </source>
</evidence>
<dbReference type="InterPro" id="IPR007197">
    <property type="entry name" value="rSAM"/>
</dbReference>
<dbReference type="Gene3D" id="3.20.20.70">
    <property type="entry name" value="Aldolase class I"/>
    <property type="match status" value="1"/>
</dbReference>
<keyword evidence="12" id="KW-0670">Pyruvate</keyword>
<evidence type="ECO:0000259" key="11">
    <source>
        <dbReference type="PROSITE" id="PS51918"/>
    </source>
</evidence>
<dbReference type="InterPro" id="IPR001989">
    <property type="entry name" value="Radical_activat_CS"/>
</dbReference>
<dbReference type="SFLD" id="SFLDG01066">
    <property type="entry name" value="organic_radical-activating_enz"/>
    <property type="match status" value="1"/>
</dbReference>
<dbReference type="SUPFAM" id="SSF102114">
    <property type="entry name" value="Radical SAM enzymes"/>
    <property type="match status" value="1"/>
</dbReference>
<evidence type="ECO:0000256" key="2">
    <source>
        <dbReference type="ARBA" id="ARBA00009777"/>
    </source>
</evidence>
<comment type="function">
    <text evidence="1 10">Activation of pyruvate formate-lyase under anaerobic conditions by generation of an organic free radical, using S-adenosylmethionine and reduced flavodoxin as cosubstrates to produce 5'-deoxy-adenosine.</text>
</comment>
<dbReference type="PROSITE" id="PS01087">
    <property type="entry name" value="RADICAL_ACTIVATING"/>
    <property type="match status" value="1"/>
</dbReference>
<keyword evidence="4 10" id="KW-0004">4Fe-4S</keyword>
<dbReference type="InterPro" id="IPR034457">
    <property type="entry name" value="Organic_radical-activating"/>
</dbReference>
<dbReference type="SFLD" id="SFLDS00029">
    <property type="entry name" value="Radical_SAM"/>
    <property type="match status" value="1"/>
</dbReference>
<dbReference type="STRING" id="1588748.HMPREF3182_01195"/>
<organism evidence="12 13">
    <name type="scientific">Megasphaera hutchinsoni</name>
    <dbReference type="NCBI Taxonomy" id="1588748"/>
    <lineage>
        <taxon>Bacteria</taxon>
        <taxon>Bacillati</taxon>
        <taxon>Bacillota</taxon>
        <taxon>Negativicutes</taxon>
        <taxon>Veillonellales</taxon>
        <taxon>Veillonellaceae</taxon>
        <taxon>Megasphaera</taxon>
    </lineage>
</organism>
<comment type="cofactor">
    <cofactor evidence="10">
        <name>[4Fe-4S] cluster</name>
        <dbReference type="ChEBI" id="CHEBI:49883"/>
    </cofactor>
    <text evidence="10">Binds 1 [4Fe-4S] cluster. The cluster is coordinated with 3 cysteines and an exchangeable S-adenosyl-L-methionine.</text>
</comment>
<comment type="catalytic activity">
    <reaction evidence="10">
        <text>glycyl-[formate C-acetyltransferase] + reduced [flavodoxin] + S-adenosyl-L-methionine = glycin-2-yl radical-[formate C-acetyltransferase] + semiquinone [flavodoxin] + 5'-deoxyadenosine + L-methionine + H(+)</text>
        <dbReference type="Rhea" id="RHEA:19225"/>
        <dbReference type="Rhea" id="RHEA-COMP:10622"/>
        <dbReference type="Rhea" id="RHEA-COMP:12190"/>
        <dbReference type="Rhea" id="RHEA-COMP:12191"/>
        <dbReference type="Rhea" id="RHEA-COMP:14480"/>
        <dbReference type="ChEBI" id="CHEBI:15378"/>
        <dbReference type="ChEBI" id="CHEBI:17319"/>
        <dbReference type="ChEBI" id="CHEBI:29947"/>
        <dbReference type="ChEBI" id="CHEBI:32722"/>
        <dbReference type="ChEBI" id="CHEBI:57618"/>
        <dbReference type="ChEBI" id="CHEBI:57844"/>
        <dbReference type="ChEBI" id="CHEBI:59789"/>
        <dbReference type="ChEBI" id="CHEBI:140311"/>
        <dbReference type="EC" id="1.97.1.4"/>
    </reaction>
</comment>
<dbReference type="PANTHER" id="PTHR30352:SF5">
    <property type="entry name" value="PYRUVATE FORMATE-LYASE 1-ACTIVATING ENZYME"/>
    <property type="match status" value="1"/>
</dbReference>
<comment type="caution">
    <text evidence="12">The sequence shown here is derived from an EMBL/GenBank/DDBJ whole genome shotgun (WGS) entry which is preliminary data.</text>
</comment>
<keyword evidence="5 10" id="KW-0949">S-adenosyl-L-methionine</keyword>
<protein>
    <recommendedName>
        <fullName evidence="3 10">Pyruvate formate-lyase-activating enzyme</fullName>
        <ecNumber evidence="10">1.97.1.4</ecNumber>
    </recommendedName>
</protein>
<reference evidence="13" key="1">
    <citation type="submission" date="2016-01" db="EMBL/GenBank/DDBJ databases">
        <authorList>
            <person name="Mitreva M."/>
            <person name="Pepin K.H."/>
            <person name="Mihindukulasuriya K.A."/>
            <person name="Fulton R."/>
            <person name="Fronick C."/>
            <person name="O'Laughlin M."/>
            <person name="Miner T."/>
            <person name="Herter B."/>
            <person name="Rosa B.A."/>
            <person name="Cordes M."/>
            <person name="Tomlinson C."/>
            <person name="Wollam A."/>
            <person name="Palsikar V.B."/>
            <person name="Mardis E.R."/>
            <person name="Wilson R.K."/>
        </authorList>
    </citation>
    <scope>NUCLEOTIDE SEQUENCE [LARGE SCALE GENOMIC DNA]</scope>
    <source>
        <strain evidence="13">KA00182</strain>
    </source>
</reference>
<dbReference type="PATRIC" id="fig|1588748.3.peg.1153"/>
<dbReference type="Pfam" id="PF04055">
    <property type="entry name" value="Radical_SAM"/>
    <property type="match status" value="1"/>
</dbReference>
<dbReference type="InterPro" id="IPR013785">
    <property type="entry name" value="Aldolase_TIM"/>
</dbReference>
<evidence type="ECO:0000256" key="6">
    <source>
        <dbReference type="ARBA" id="ARBA00022723"/>
    </source>
</evidence>
<dbReference type="GO" id="GO:0043365">
    <property type="term" value="F:[formate-C-acetyltransferase]-activating enzyme activity"/>
    <property type="evidence" value="ECO:0007669"/>
    <property type="project" value="UniProtKB-UniRule"/>
</dbReference>
<dbReference type="GO" id="GO:0016829">
    <property type="term" value="F:lyase activity"/>
    <property type="evidence" value="ECO:0007669"/>
    <property type="project" value="UniProtKB-KW"/>
</dbReference>
<dbReference type="CDD" id="cd01335">
    <property type="entry name" value="Radical_SAM"/>
    <property type="match status" value="1"/>
</dbReference>
<comment type="subcellular location">
    <subcellularLocation>
        <location evidence="10">Cytoplasm</location>
    </subcellularLocation>
</comment>
<keyword evidence="13" id="KW-1185">Reference proteome</keyword>
<dbReference type="RefSeq" id="WP_407942954.1">
    <property type="nucleotide sequence ID" value="NZ_KQ960952.1"/>
</dbReference>
<dbReference type="PANTHER" id="PTHR30352">
    <property type="entry name" value="PYRUVATE FORMATE-LYASE-ACTIVATING ENZYME"/>
    <property type="match status" value="1"/>
</dbReference>
<evidence type="ECO:0000256" key="5">
    <source>
        <dbReference type="ARBA" id="ARBA00022691"/>
    </source>
</evidence>
<keyword evidence="12" id="KW-0456">Lyase</keyword>
<dbReference type="NCBIfam" id="TIGR02493">
    <property type="entry name" value="PFLA"/>
    <property type="match status" value="1"/>
</dbReference>